<comment type="caution">
    <text evidence="1">The sequence shown here is derived from an EMBL/GenBank/DDBJ whole genome shotgun (WGS) entry which is preliminary data.</text>
</comment>
<dbReference type="SUPFAM" id="SSF88697">
    <property type="entry name" value="PUA domain-like"/>
    <property type="match status" value="1"/>
</dbReference>
<dbReference type="OrthoDB" id="359066at2"/>
<reference evidence="1 2" key="1">
    <citation type="submission" date="2019-03" db="EMBL/GenBank/DDBJ databases">
        <title>Draft Genome Sequence of Desulfosporosinus fructosivorans Strain 63.6F, Isolated from Marine Sediment in the Baltic Sea.</title>
        <authorList>
            <person name="Hausmann B."/>
            <person name="Vandieken V."/>
            <person name="Pjevac P."/>
            <person name="Schreck K."/>
            <person name="Herbold C.W."/>
            <person name="Loy A."/>
        </authorList>
    </citation>
    <scope>NUCLEOTIDE SEQUENCE [LARGE SCALE GENOMIC DNA]</scope>
    <source>
        <strain evidence="1 2">63.6F</strain>
    </source>
</reference>
<gene>
    <name evidence="1" type="ORF">E4K67_22515</name>
</gene>
<accession>A0A4Z0R113</accession>
<dbReference type="EMBL" id="SPQQ01000010">
    <property type="protein sequence ID" value="TGE35893.1"/>
    <property type="molecule type" value="Genomic_DNA"/>
</dbReference>
<dbReference type="RefSeq" id="WP_135550863.1">
    <property type="nucleotide sequence ID" value="NZ_SPQQ01000010.1"/>
</dbReference>
<name>A0A4Z0R113_9FIRM</name>
<dbReference type="CDD" id="cd06554">
    <property type="entry name" value="ASCH_ASC-1_like"/>
    <property type="match status" value="1"/>
</dbReference>
<sequence>MKAISLLQPWASLVGIKMIETRSWATKYRGPLAIHASKGFSKLLRDLCNTQPFKAVLSKFGLNVDNLPLGAIVATCNLVDCIKMTPEFIDFVKSAKGHEYEFGVYEVGRYAWILEDVKRLDKPIPAKGALSLWEWEDES</sequence>
<keyword evidence="2" id="KW-1185">Reference proteome</keyword>
<evidence type="ECO:0000313" key="1">
    <source>
        <dbReference type="EMBL" id="TGE35893.1"/>
    </source>
</evidence>
<dbReference type="Proteomes" id="UP000298460">
    <property type="component" value="Unassembled WGS sequence"/>
</dbReference>
<dbReference type="Gene3D" id="2.30.130.30">
    <property type="entry name" value="Hypothetical protein"/>
    <property type="match status" value="1"/>
</dbReference>
<organism evidence="1 2">
    <name type="scientific">Desulfosporosinus fructosivorans</name>
    <dbReference type="NCBI Taxonomy" id="2018669"/>
    <lineage>
        <taxon>Bacteria</taxon>
        <taxon>Bacillati</taxon>
        <taxon>Bacillota</taxon>
        <taxon>Clostridia</taxon>
        <taxon>Eubacteriales</taxon>
        <taxon>Desulfitobacteriaceae</taxon>
        <taxon>Desulfosporosinus</taxon>
    </lineage>
</organism>
<protein>
    <submittedName>
        <fullName evidence="1">ASCH domain-containing protein</fullName>
    </submittedName>
</protein>
<dbReference type="AlphaFoldDB" id="A0A4Z0R113"/>
<evidence type="ECO:0000313" key="2">
    <source>
        <dbReference type="Proteomes" id="UP000298460"/>
    </source>
</evidence>
<dbReference type="InterPro" id="IPR015947">
    <property type="entry name" value="PUA-like_sf"/>
</dbReference>
<proteinExistence type="predicted"/>